<evidence type="ECO:0000313" key="2">
    <source>
        <dbReference type="Proteomes" id="UP000515806"/>
    </source>
</evidence>
<dbReference type="RefSeq" id="WP_187593868.1">
    <property type="nucleotide sequence ID" value="NZ_CP060723.1"/>
</dbReference>
<organism evidence="1 2">
    <name type="scientific">Pedobacter roseus</name>
    <dbReference type="NCBI Taxonomy" id="336820"/>
    <lineage>
        <taxon>Bacteria</taxon>
        <taxon>Pseudomonadati</taxon>
        <taxon>Bacteroidota</taxon>
        <taxon>Sphingobacteriia</taxon>
        <taxon>Sphingobacteriales</taxon>
        <taxon>Sphingobacteriaceae</taxon>
        <taxon>Pedobacter</taxon>
    </lineage>
</organism>
<reference evidence="1 2" key="1">
    <citation type="submission" date="2020-08" db="EMBL/GenBank/DDBJ databases">
        <title>Genome sequence of Pedobacter roseus KACC 11594T.</title>
        <authorList>
            <person name="Hyun D.-W."/>
            <person name="Bae J.-W."/>
        </authorList>
    </citation>
    <scope>NUCLEOTIDE SEQUENCE [LARGE SCALE GENOMIC DNA]</scope>
    <source>
        <strain evidence="1 2">KACC 11594</strain>
    </source>
</reference>
<dbReference type="AlphaFoldDB" id="A0A7G9QJ62"/>
<name>A0A7G9QJ62_9SPHI</name>
<gene>
    <name evidence="1" type="ORF">H9L23_04595</name>
</gene>
<accession>A0A7G9QJ62</accession>
<protein>
    <submittedName>
        <fullName evidence="1">Uncharacterized protein</fullName>
    </submittedName>
</protein>
<evidence type="ECO:0000313" key="1">
    <source>
        <dbReference type="EMBL" id="QNN43387.1"/>
    </source>
</evidence>
<dbReference type="KEGG" id="proe:H9L23_04595"/>
<keyword evidence="2" id="KW-1185">Reference proteome</keyword>
<dbReference type="Proteomes" id="UP000515806">
    <property type="component" value="Chromosome"/>
</dbReference>
<proteinExistence type="predicted"/>
<sequence>MDVLSIISIAITVIGFIVKMSSGGDSDNGSNYQPLTTSDIFPETTLDGILICYESFKSPNFNMRQAELNLRSNQYGDFKVLAADLQGDCLYINVQFIDVFDKKSKNNEVVTFNNKVSTYFSVNHLEGTDNVVVYGCTNYNQRIKDGYRDVAKEIRSIISR</sequence>
<dbReference type="EMBL" id="CP060723">
    <property type="protein sequence ID" value="QNN43387.1"/>
    <property type="molecule type" value="Genomic_DNA"/>
</dbReference>